<reference evidence="1 2" key="1">
    <citation type="submission" date="2020-08" db="EMBL/GenBank/DDBJ databases">
        <title>Genome sequence of Erysipelothrix inopinata DSM 15511T.</title>
        <authorList>
            <person name="Hyun D.-W."/>
            <person name="Bae J.-W."/>
        </authorList>
    </citation>
    <scope>NUCLEOTIDE SEQUENCE [LARGE SCALE GENOMIC DNA]</scope>
    <source>
        <strain evidence="1 2">DSM 15511</strain>
    </source>
</reference>
<dbReference type="InterPro" id="IPR025409">
    <property type="entry name" value="DUF4303"/>
</dbReference>
<gene>
    <name evidence="1" type="ORF">H9L01_08185</name>
</gene>
<name>A0A7G9RXL8_9FIRM</name>
<dbReference type="AlphaFoldDB" id="A0A7G9RXL8"/>
<keyword evidence="2" id="KW-1185">Reference proteome</keyword>
<evidence type="ECO:0000313" key="1">
    <source>
        <dbReference type="EMBL" id="QNN60343.1"/>
    </source>
</evidence>
<evidence type="ECO:0000313" key="2">
    <source>
        <dbReference type="Proteomes" id="UP000515928"/>
    </source>
</evidence>
<proteinExistence type="predicted"/>
<dbReference type="EMBL" id="CP060715">
    <property type="protein sequence ID" value="QNN60343.1"/>
    <property type="molecule type" value="Genomic_DNA"/>
</dbReference>
<dbReference type="KEGG" id="eio:H9L01_08185"/>
<dbReference type="Proteomes" id="UP000515928">
    <property type="component" value="Chromosome"/>
</dbReference>
<protein>
    <submittedName>
        <fullName evidence="1">DUF4303 domain-containing protein</fullName>
    </submittedName>
</protein>
<dbReference type="Pfam" id="PF14136">
    <property type="entry name" value="DUF4303"/>
    <property type="match status" value="1"/>
</dbReference>
<sequence length="177" mass="20822">MVVSKRTVNTNIRNNLLDYTKEVVALFLEDHQSLRFYAFALDVNTETGEIDLSMNTDFDFYRKLRYFEVNDPKANCDCDLWKMNMRFDTLNWNYQGIGSIEPVESELYSHYYANDPDGYLEVIEGVVREFKKTPVFKRIPKTDPFNLLVRIDHESLEAYCNRTEISLQTFAIQEGNV</sequence>
<dbReference type="RefSeq" id="WP_187533473.1">
    <property type="nucleotide sequence ID" value="NZ_CBCSHU010000007.1"/>
</dbReference>
<organism evidence="1 2">
    <name type="scientific">Erysipelothrix inopinata</name>
    <dbReference type="NCBI Taxonomy" id="225084"/>
    <lineage>
        <taxon>Bacteria</taxon>
        <taxon>Bacillati</taxon>
        <taxon>Bacillota</taxon>
        <taxon>Erysipelotrichia</taxon>
        <taxon>Erysipelotrichales</taxon>
        <taxon>Erysipelotrichaceae</taxon>
        <taxon>Erysipelothrix</taxon>
    </lineage>
</organism>
<accession>A0A7G9RXL8</accession>